<dbReference type="PANTHER" id="PTHR32166">
    <property type="entry name" value="OSJNBA0013A04.12 PROTEIN"/>
    <property type="match status" value="1"/>
</dbReference>
<dbReference type="EMBL" id="GILB01002879">
    <property type="protein sequence ID" value="NUU83212.1"/>
    <property type="molecule type" value="Transcribed_RNA"/>
</dbReference>
<sequence length="124" mass="14345">MLEVILRRGEQLPKEPTFLQWWCTYGKQCPELKRFAIRILSQACDGASRYNLKKGMAEKLLVDGRNRIEQQRLNDLAFVHYNLQLQNKRYGVRNNVVGEEIDAMDDWVVEEAPQETAPENGGHG</sequence>
<dbReference type="GO" id="GO:0046983">
    <property type="term" value="F:protein dimerization activity"/>
    <property type="evidence" value="ECO:0007669"/>
    <property type="project" value="InterPro"/>
</dbReference>
<reference evidence="2" key="1">
    <citation type="submission" date="2020-03" db="EMBL/GenBank/DDBJ databases">
        <authorList>
            <person name="Zhang R."/>
        </authorList>
    </citation>
    <scope>NUCLEOTIDE SEQUENCE</scope>
</reference>
<evidence type="ECO:0000259" key="1">
    <source>
        <dbReference type="Pfam" id="PF05699"/>
    </source>
</evidence>
<dbReference type="Pfam" id="PF05699">
    <property type="entry name" value="Dimer_Tnp_hAT"/>
    <property type="match status" value="1"/>
</dbReference>
<name>A0A6M2EDK0_9ROSI</name>
<proteinExistence type="predicted"/>
<feature type="domain" description="HAT C-terminal dimerisation" evidence="1">
    <location>
        <begin position="15"/>
        <end position="83"/>
    </location>
</feature>
<dbReference type="PANTHER" id="PTHR32166:SF63">
    <property type="entry name" value="HAT TRANSPOSON SUPERFAMILY PROTEIN"/>
    <property type="match status" value="1"/>
</dbReference>
<organism evidence="2">
    <name type="scientific">Populus davidiana</name>
    <dbReference type="NCBI Taxonomy" id="266767"/>
    <lineage>
        <taxon>Eukaryota</taxon>
        <taxon>Viridiplantae</taxon>
        <taxon>Streptophyta</taxon>
        <taxon>Embryophyta</taxon>
        <taxon>Tracheophyta</taxon>
        <taxon>Spermatophyta</taxon>
        <taxon>Magnoliopsida</taxon>
        <taxon>eudicotyledons</taxon>
        <taxon>Gunneridae</taxon>
        <taxon>Pentapetalae</taxon>
        <taxon>rosids</taxon>
        <taxon>fabids</taxon>
        <taxon>Malpighiales</taxon>
        <taxon>Salicaceae</taxon>
        <taxon>Saliceae</taxon>
        <taxon>Populus</taxon>
    </lineage>
</organism>
<dbReference type="SUPFAM" id="SSF53098">
    <property type="entry name" value="Ribonuclease H-like"/>
    <property type="match status" value="1"/>
</dbReference>
<protein>
    <recommendedName>
        <fullName evidence="1">HAT C-terminal dimerisation domain-containing protein</fullName>
    </recommendedName>
</protein>
<dbReference type="InterPro" id="IPR008906">
    <property type="entry name" value="HATC_C_dom"/>
</dbReference>
<evidence type="ECO:0000313" key="2">
    <source>
        <dbReference type="EMBL" id="NUU83212.1"/>
    </source>
</evidence>
<accession>A0A6M2EDK0</accession>
<dbReference type="InterPro" id="IPR012337">
    <property type="entry name" value="RNaseH-like_sf"/>
</dbReference>
<dbReference type="AlphaFoldDB" id="A0A6M2EDK0"/>